<dbReference type="EMBL" id="SWAV01000004">
    <property type="protein sequence ID" value="TKA90988.1"/>
    <property type="molecule type" value="Genomic_DNA"/>
</dbReference>
<sequence>MLQFLWLAFIAQLIAAFVIERRAGSPFLFVWPIIFLFVGLPIGLEIFGVLDSQSNQLLAYGLAYGIIFNFCYLGGFCITVMRTQATGMPSDSGDLFRSKRQFHFFVLAVSVLILGLLLINGITFSKIIASSWRDKADMGFVSVVIVWLLSLLAGCLCFAIDKKYKSSILVILFVFLTVLAFYRSRGILANFFIAGAVFWVLYRKGKVFPLVVASLCAILFAVFIRSVRFLGSFSNVTSFSELMALFSEHVSLMFVRGDLSVYKVYLSVVEKCGSELSCFNFTYVSSIGRLLGLASEMGPRVEYSLYNQMVQDGIGGSLHPTAYGVIYADFSWVGGAVFFLLIGVFHALIRVVFRGERMLLLLGFVGSYTVFFARGSIYNSLSALVIGIVMAYILALCFRMKFRV</sequence>
<keyword evidence="1" id="KW-1133">Transmembrane helix</keyword>
<feature type="transmembrane region" description="Helical" evidence="1">
    <location>
        <begin position="359"/>
        <end position="377"/>
    </location>
</feature>
<feature type="transmembrane region" description="Helical" evidence="1">
    <location>
        <begin position="208"/>
        <end position="227"/>
    </location>
</feature>
<keyword evidence="1" id="KW-0812">Transmembrane</keyword>
<dbReference type="NCBIfam" id="TIGR04370">
    <property type="entry name" value="glyco_rpt_poly"/>
    <property type="match status" value="1"/>
</dbReference>
<keyword evidence="1" id="KW-0472">Membrane</keyword>
<feature type="transmembrane region" description="Helical" evidence="1">
    <location>
        <begin position="140"/>
        <end position="160"/>
    </location>
</feature>
<dbReference type="Proteomes" id="UP000305198">
    <property type="component" value="Unassembled WGS sequence"/>
</dbReference>
<name>A0A4U0YIJ2_9GAMM</name>
<proteinExistence type="predicted"/>
<evidence type="ECO:0000313" key="3">
    <source>
        <dbReference type="Proteomes" id="UP000305198"/>
    </source>
</evidence>
<feature type="transmembrane region" description="Helical" evidence="1">
    <location>
        <begin position="26"/>
        <end position="50"/>
    </location>
</feature>
<feature type="transmembrane region" description="Helical" evidence="1">
    <location>
        <begin position="57"/>
        <end position="81"/>
    </location>
</feature>
<dbReference type="RefSeq" id="WP_136869754.1">
    <property type="nucleotide sequence ID" value="NZ_SWAV01000004.1"/>
</dbReference>
<feature type="transmembrane region" description="Helical" evidence="1">
    <location>
        <begin position="383"/>
        <end position="402"/>
    </location>
</feature>
<gene>
    <name evidence="2" type="ORF">FA869_13180</name>
</gene>
<accession>A0A4U0YIJ2</accession>
<reference evidence="2 3" key="1">
    <citation type="submission" date="2019-04" db="EMBL/GenBank/DDBJ databases">
        <title>Crypto-aerobic microbial life in anoxic (sulfidic) marine sediments.</title>
        <authorList>
            <person name="Bhattacharya S."/>
            <person name="Roy C."/>
            <person name="Mondal N."/>
            <person name="Sarkar J."/>
            <person name="Mandal S."/>
            <person name="Rameez M.J."/>
            <person name="Ghosh W."/>
        </authorList>
    </citation>
    <scope>NUCLEOTIDE SEQUENCE [LARGE SCALE GENOMIC DNA]</scope>
    <source>
        <strain evidence="2 3">SBBB</strain>
    </source>
</reference>
<feature type="transmembrane region" description="Helical" evidence="1">
    <location>
        <begin position="101"/>
        <end position="119"/>
    </location>
</feature>
<feature type="transmembrane region" description="Helical" evidence="1">
    <location>
        <begin position="187"/>
        <end position="202"/>
    </location>
</feature>
<comment type="caution">
    <text evidence="2">The sequence shown here is derived from an EMBL/GenBank/DDBJ whole genome shotgun (WGS) entry which is preliminary data.</text>
</comment>
<dbReference type="AlphaFoldDB" id="A0A4U0YIJ2"/>
<evidence type="ECO:0000256" key="1">
    <source>
        <dbReference type="SAM" id="Phobius"/>
    </source>
</evidence>
<evidence type="ECO:0000313" key="2">
    <source>
        <dbReference type="EMBL" id="TKA90988.1"/>
    </source>
</evidence>
<organism evidence="2 3">
    <name type="scientific">Halopseudomonas bauzanensis</name>
    <dbReference type="NCBI Taxonomy" id="653930"/>
    <lineage>
        <taxon>Bacteria</taxon>
        <taxon>Pseudomonadati</taxon>
        <taxon>Pseudomonadota</taxon>
        <taxon>Gammaproteobacteria</taxon>
        <taxon>Pseudomonadales</taxon>
        <taxon>Pseudomonadaceae</taxon>
        <taxon>Halopseudomonas</taxon>
    </lineage>
</organism>
<feature type="transmembrane region" description="Helical" evidence="1">
    <location>
        <begin position="330"/>
        <end position="352"/>
    </location>
</feature>
<feature type="transmembrane region" description="Helical" evidence="1">
    <location>
        <begin position="166"/>
        <end position="182"/>
    </location>
</feature>
<protein>
    <submittedName>
        <fullName evidence="2">Oligosaccharide repeat unit polymerase</fullName>
    </submittedName>
</protein>